<evidence type="ECO:0000256" key="3">
    <source>
        <dbReference type="ARBA" id="ARBA00022741"/>
    </source>
</evidence>
<evidence type="ECO:0000256" key="4">
    <source>
        <dbReference type="ARBA" id="ARBA00022840"/>
    </source>
</evidence>
<comment type="similarity">
    <text evidence="1">Belongs to the ABC transporter superfamily.</text>
</comment>
<sequence length="222" mass="23931">MISFENVSVRHGDRLALAGIDLALPERRIGILGANGSGKSTLVRCLNALTVPDTGRVRVAGIDVARHPARARRLVGFLFPDADAQIIMPTVREDLAFSLRGLPRAEVDRRVDAALDRWGLAGHADHPCHLLSGGQKQVLALAAVLLVEPAVLVADEPTTLLDLRNTRRLGAALAELDQQQVVVTHHPELLADFDRVLVLDAGRVACDDAPAAAIAFHDRLMR</sequence>
<evidence type="ECO:0000313" key="7">
    <source>
        <dbReference type="Proteomes" id="UP000527616"/>
    </source>
</evidence>
<name>A0A7Z0DBH8_9ACTN</name>
<dbReference type="PANTHER" id="PTHR43553:SF24">
    <property type="entry name" value="ENERGY-COUPLING FACTOR TRANSPORTER ATP-BINDING PROTEIN ECFA1"/>
    <property type="match status" value="1"/>
</dbReference>
<dbReference type="GO" id="GO:0005524">
    <property type="term" value="F:ATP binding"/>
    <property type="evidence" value="ECO:0007669"/>
    <property type="project" value="UniProtKB-KW"/>
</dbReference>
<proteinExistence type="inferred from homology"/>
<dbReference type="PROSITE" id="PS50893">
    <property type="entry name" value="ABC_TRANSPORTER_2"/>
    <property type="match status" value="1"/>
</dbReference>
<dbReference type="Gene3D" id="3.40.50.300">
    <property type="entry name" value="P-loop containing nucleotide triphosphate hydrolases"/>
    <property type="match status" value="1"/>
</dbReference>
<dbReference type="InterPro" id="IPR017871">
    <property type="entry name" value="ABC_transporter-like_CS"/>
</dbReference>
<dbReference type="GO" id="GO:0016887">
    <property type="term" value="F:ATP hydrolysis activity"/>
    <property type="evidence" value="ECO:0007669"/>
    <property type="project" value="InterPro"/>
</dbReference>
<dbReference type="GO" id="GO:0042626">
    <property type="term" value="F:ATPase-coupled transmembrane transporter activity"/>
    <property type="evidence" value="ECO:0007669"/>
    <property type="project" value="TreeGrafter"/>
</dbReference>
<comment type="caution">
    <text evidence="6">The sequence shown here is derived from an EMBL/GenBank/DDBJ whole genome shotgun (WGS) entry which is preliminary data.</text>
</comment>
<dbReference type="EMBL" id="JACBZS010000001">
    <property type="protein sequence ID" value="NYI72428.1"/>
    <property type="molecule type" value="Genomic_DNA"/>
</dbReference>
<dbReference type="PROSITE" id="PS00211">
    <property type="entry name" value="ABC_TRANSPORTER_1"/>
    <property type="match status" value="1"/>
</dbReference>
<evidence type="ECO:0000259" key="5">
    <source>
        <dbReference type="PROSITE" id="PS50893"/>
    </source>
</evidence>
<organism evidence="6 7">
    <name type="scientific">Naumannella cuiyingiana</name>
    <dbReference type="NCBI Taxonomy" id="1347891"/>
    <lineage>
        <taxon>Bacteria</taxon>
        <taxon>Bacillati</taxon>
        <taxon>Actinomycetota</taxon>
        <taxon>Actinomycetes</taxon>
        <taxon>Propionibacteriales</taxon>
        <taxon>Propionibacteriaceae</taxon>
        <taxon>Naumannella</taxon>
    </lineage>
</organism>
<keyword evidence="4 6" id="KW-0067">ATP-binding</keyword>
<dbReference type="Pfam" id="PF00005">
    <property type="entry name" value="ABC_tran"/>
    <property type="match status" value="1"/>
</dbReference>
<feature type="domain" description="ABC transporter" evidence="5">
    <location>
        <begin position="2"/>
        <end position="221"/>
    </location>
</feature>
<gene>
    <name evidence="6" type="ORF">GGQ54_002988</name>
</gene>
<dbReference type="InterPro" id="IPR027417">
    <property type="entry name" value="P-loop_NTPase"/>
</dbReference>
<dbReference type="GO" id="GO:0043190">
    <property type="term" value="C:ATP-binding cassette (ABC) transporter complex"/>
    <property type="evidence" value="ECO:0007669"/>
    <property type="project" value="TreeGrafter"/>
</dbReference>
<dbReference type="RefSeq" id="WP_179446093.1">
    <property type="nucleotide sequence ID" value="NZ_JACBZS010000001.1"/>
</dbReference>
<reference evidence="6 7" key="1">
    <citation type="submission" date="2020-07" db="EMBL/GenBank/DDBJ databases">
        <title>Sequencing the genomes of 1000 actinobacteria strains.</title>
        <authorList>
            <person name="Klenk H.-P."/>
        </authorList>
    </citation>
    <scope>NUCLEOTIDE SEQUENCE [LARGE SCALE GENOMIC DNA]</scope>
    <source>
        <strain evidence="6 7">DSM 103164</strain>
    </source>
</reference>
<dbReference type="InterPro" id="IPR015856">
    <property type="entry name" value="ABC_transpr_CbiO/EcfA_su"/>
</dbReference>
<dbReference type="InterPro" id="IPR003593">
    <property type="entry name" value="AAA+_ATPase"/>
</dbReference>
<keyword evidence="2" id="KW-0813">Transport</keyword>
<dbReference type="Proteomes" id="UP000527616">
    <property type="component" value="Unassembled WGS sequence"/>
</dbReference>
<keyword evidence="3" id="KW-0547">Nucleotide-binding</keyword>
<keyword evidence="6" id="KW-0378">Hydrolase</keyword>
<dbReference type="SUPFAM" id="SSF52540">
    <property type="entry name" value="P-loop containing nucleoside triphosphate hydrolases"/>
    <property type="match status" value="1"/>
</dbReference>
<dbReference type="InterPro" id="IPR003439">
    <property type="entry name" value="ABC_transporter-like_ATP-bd"/>
</dbReference>
<dbReference type="SMART" id="SM00382">
    <property type="entry name" value="AAA"/>
    <property type="match status" value="1"/>
</dbReference>
<accession>A0A7Z0DBH8</accession>
<dbReference type="CDD" id="cd03225">
    <property type="entry name" value="ABC_cobalt_CbiO_domain1"/>
    <property type="match status" value="1"/>
</dbReference>
<evidence type="ECO:0000256" key="1">
    <source>
        <dbReference type="ARBA" id="ARBA00005417"/>
    </source>
</evidence>
<protein>
    <submittedName>
        <fullName evidence="6">Biotin transport system ATP-binding protein</fullName>
        <ecNumber evidence="6">3.6.3.-</ecNumber>
    </submittedName>
</protein>
<dbReference type="PANTHER" id="PTHR43553">
    <property type="entry name" value="HEAVY METAL TRANSPORTER"/>
    <property type="match status" value="1"/>
</dbReference>
<evidence type="ECO:0000256" key="2">
    <source>
        <dbReference type="ARBA" id="ARBA00022448"/>
    </source>
</evidence>
<dbReference type="AlphaFoldDB" id="A0A7Z0DBH8"/>
<dbReference type="EC" id="3.6.3.-" evidence="6"/>
<evidence type="ECO:0000313" key="6">
    <source>
        <dbReference type="EMBL" id="NYI72428.1"/>
    </source>
</evidence>
<keyword evidence="7" id="KW-1185">Reference proteome</keyword>
<dbReference type="InterPro" id="IPR050095">
    <property type="entry name" value="ECF_ABC_transporter_ATP-bd"/>
</dbReference>